<dbReference type="EMBL" id="DP000086">
    <property type="protein sequence ID" value="ABB47399.1"/>
    <property type="molecule type" value="Genomic_DNA"/>
</dbReference>
<reference evidence="2" key="3">
    <citation type="submission" date="2006-07" db="EMBL/GenBank/DDBJ databases">
        <authorList>
            <person name="Buell R."/>
        </authorList>
    </citation>
    <scope>NUCLEOTIDE SEQUENCE</scope>
</reference>
<feature type="compositionally biased region" description="Polar residues" evidence="1">
    <location>
        <begin position="227"/>
        <end position="237"/>
    </location>
</feature>
<sequence length="243" mass="26321">MATSPEIGWSAATLEDISDFLGVKIEEDKRNISPQLILEKHKGKGNTGLLTVVDDTAIEQQTKEVLTAMCVAFNSKTVMNRAPEKISMEILAIRQNMVTLAANEEREYCHRQCSSGDGVGQGGLVAAYAPTLLVDATQDLVSSSISTRDAAPMVNQEETEVTTSQDSMIFDVRIAGVNTVIELAADGAQLDAAHTIIAKAKVQVEAGGKHPSQEVRQRSRQPIDPTPTRQSELQKTMLNEKTD</sequence>
<evidence type="ECO:0000313" key="2">
    <source>
        <dbReference type="EMBL" id="ABB47399.1"/>
    </source>
</evidence>
<organism evidence="2">
    <name type="scientific">Oryza sativa subsp. japonica</name>
    <name type="common">Rice</name>
    <dbReference type="NCBI Taxonomy" id="39947"/>
    <lineage>
        <taxon>Eukaryota</taxon>
        <taxon>Viridiplantae</taxon>
        <taxon>Streptophyta</taxon>
        <taxon>Embryophyta</taxon>
        <taxon>Tracheophyta</taxon>
        <taxon>Spermatophyta</taxon>
        <taxon>Magnoliopsida</taxon>
        <taxon>Liliopsida</taxon>
        <taxon>Poales</taxon>
        <taxon>Poaceae</taxon>
        <taxon>BOP clade</taxon>
        <taxon>Oryzoideae</taxon>
        <taxon>Oryzeae</taxon>
        <taxon>Oryzinae</taxon>
        <taxon>Oryza</taxon>
        <taxon>Oryza sativa</taxon>
    </lineage>
</organism>
<accession>Q338Y3</accession>
<protein>
    <submittedName>
        <fullName evidence="2">Uncharacterized protein</fullName>
    </submittedName>
</protein>
<feature type="compositionally biased region" description="Basic and acidic residues" evidence="1">
    <location>
        <begin position="207"/>
        <end position="217"/>
    </location>
</feature>
<proteinExistence type="predicted"/>
<feature type="region of interest" description="Disordered" evidence="1">
    <location>
        <begin position="204"/>
        <end position="243"/>
    </location>
</feature>
<evidence type="ECO:0000256" key="1">
    <source>
        <dbReference type="SAM" id="MobiDB-lite"/>
    </source>
</evidence>
<name>Q338Y3_ORYSJ</name>
<reference evidence="2" key="2">
    <citation type="submission" date="2003-05" db="EMBL/GenBank/DDBJ databases">
        <authorList>
            <person name="Buell C.R."/>
            <person name="Wing R.A."/>
            <person name="McCombie W.R."/>
            <person name="Messing J."/>
            <person name="Yuan Q."/>
            <person name="Ouyang S."/>
        </authorList>
    </citation>
    <scope>NUCLEOTIDE SEQUENCE</scope>
</reference>
<reference evidence="2" key="1">
    <citation type="journal article" date="2003" name="Science">
        <title>In-depth view of structure, activity, and evolution of rice chromosome 10.</title>
        <authorList>
            <consortium name="Rice Chromosome 10 Sequencing Consortium"/>
        </authorList>
    </citation>
    <scope>NUCLEOTIDE SEQUENCE [LARGE SCALE GENOMIC DNA]</scope>
</reference>
<gene>
    <name evidence="2" type="ordered locus">LOC_Os10g23250</name>
</gene>
<dbReference type="AlphaFoldDB" id="Q338Y3"/>